<feature type="domain" description="Wall-associated receptor kinase galacturonan-binding" evidence="4">
    <location>
        <begin position="26"/>
        <end position="91"/>
    </location>
</feature>
<evidence type="ECO:0000313" key="5">
    <source>
        <dbReference type="EMBL" id="KAL1532003.1"/>
    </source>
</evidence>
<evidence type="ECO:0000313" key="6">
    <source>
        <dbReference type="Proteomes" id="UP001567538"/>
    </source>
</evidence>
<name>A0ABD1FJI1_SALDI</name>
<proteinExistence type="predicted"/>
<comment type="caution">
    <text evidence="5">The sequence shown here is derived from an EMBL/GenBank/DDBJ whole genome shotgun (WGS) entry which is preliminary data.</text>
</comment>
<protein>
    <recommendedName>
        <fullName evidence="4">Wall-associated receptor kinase galacturonan-binding domain-containing protein</fullName>
    </recommendedName>
</protein>
<gene>
    <name evidence="5" type="ORF">AAHA92_32075</name>
</gene>
<evidence type="ECO:0000256" key="1">
    <source>
        <dbReference type="ARBA" id="ARBA00004167"/>
    </source>
</evidence>
<dbReference type="InterPro" id="IPR025287">
    <property type="entry name" value="WAK_GUB"/>
</dbReference>
<dbReference type="AlphaFoldDB" id="A0ABD1FJI1"/>
<dbReference type="Proteomes" id="UP001567538">
    <property type="component" value="Unassembled WGS sequence"/>
</dbReference>
<accession>A0ABD1FJI1</accession>
<evidence type="ECO:0000256" key="3">
    <source>
        <dbReference type="SAM" id="SignalP"/>
    </source>
</evidence>
<keyword evidence="6" id="KW-1185">Reference proteome</keyword>
<organism evidence="5 6">
    <name type="scientific">Salvia divinorum</name>
    <name type="common">Maria pastora</name>
    <name type="synonym">Diviner's sage</name>
    <dbReference type="NCBI Taxonomy" id="28513"/>
    <lineage>
        <taxon>Eukaryota</taxon>
        <taxon>Viridiplantae</taxon>
        <taxon>Streptophyta</taxon>
        <taxon>Embryophyta</taxon>
        <taxon>Tracheophyta</taxon>
        <taxon>Spermatophyta</taxon>
        <taxon>Magnoliopsida</taxon>
        <taxon>eudicotyledons</taxon>
        <taxon>Gunneridae</taxon>
        <taxon>Pentapetalae</taxon>
        <taxon>asterids</taxon>
        <taxon>lamiids</taxon>
        <taxon>Lamiales</taxon>
        <taxon>Lamiaceae</taxon>
        <taxon>Nepetoideae</taxon>
        <taxon>Mentheae</taxon>
        <taxon>Salviinae</taxon>
        <taxon>Salvia</taxon>
        <taxon>Salvia subgen. Calosphace</taxon>
    </lineage>
</organism>
<dbReference type="PANTHER" id="PTHR33138:SF30">
    <property type="entry name" value="LEAF RUST 10 DISEASE-RESISTANCE LOCUS RECEPTOR-LIKE PROTEIN KINASE-LIKE 2.7"/>
    <property type="match status" value="1"/>
</dbReference>
<dbReference type="Pfam" id="PF13947">
    <property type="entry name" value="GUB_WAK_bind"/>
    <property type="match status" value="1"/>
</dbReference>
<dbReference type="PANTHER" id="PTHR33138">
    <property type="entry name" value="OS01G0690200 PROTEIN"/>
    <property type="match status" value="1"/>
</dbReference>
<dbReference type="GO" id="GO:0016020">
    <property type="term" value="C:membrane"/>
    <property type="evidence" value="ECO:0007669"/>
    <property type="project" value="UniProtKB-SubCell"/>
</dbReference>
<sequence>MITTQKLIIFLVSSPLLLISADPEKCSPSACGAIRNISYPFRLNSDPIHCGRPKFELTCENNVTFLYPKSSTIKYYVKHINYDSSTIRLADASVNNDDICSFPARSSYPYEPYSSDSDYFYSGEEWFVKLISCPNPINNSDINPMNINSSLFIDINPYCASNLSHPRFSYVKVRSIKASELPHMCKFDLIIATTWPGFTYGKNVSLSEIHQSLLYGFDLTFCSGCGFTTTAWEKFRYNLLGPTRKDSHLEF</sequence>
<comment type="subcellular location">
    <subcellularLocation>
        <location evidence="1">Membrane</location>
        <topology evidence="1">Single-pass membrane protein</topology>
    </subcellularLocation>
</comment>
<reference evidence="5 6" key="1">
    <citation type="submission" date="2024-06" db="EMBL/GenBank/DDBJ databases">
        <title>A chromosome level genome sequence of Diviner's sage (Salvia divinorum).</title>
        <authorList>
            <person name="Ford S.A."/>
            <person name="Ro D.-K."/>
            <person name="Ness R.W."/>
            <person name="Phillips M.A."/>
        </authorList>
    </citation>
    <scope>NUCLEOTIDE SEQUENCE [LARGE SCALE GENOMIC DNA]</scope>
    <source>
        <strain evidence="5">SAF-2024a</strain>
        <tissue evidence="5">Leaf</tissue>
    </source>
</reference>
<feature type="signal peptide" evidence="3">
    <location>
        <begin position="1"/>
        <end position="21"/>
    </location>
</feature>
<dbReference type="EMBL" id="JBEAFC010000014">
    <property type="protein sequence ID" value="KAL1532003.1"/>
    <property type="molecule type" value="Genomic_DNA"/>
</dbReference>
<feature type="chain" id="PRO_5044751991" description="Wall-associated receptor kinase galacturonan-binding domain-containing protein" evidence="3">
    <location>
        <begin position="22"/>
        <end position="251"/>
    </location>
</feature>
<evidence type="ECO:0000256" key="2">
    <source>
        <dbReference type="ARBA" id="ARBA00022729"/>
    </source>
</evidence>
<evidence type="ECO:0000259" key="4">
    <source>
        <dbReference type="Pfam" id="PF13947"/>
    </source>
</evidence>
<keyword evidence="2 3" id="KW-0732">Signal</keyword>